<dbReference type="InterPro" id="IPR036397">
    <property type="entry name" value="RNaseH_sf"/>
</dbReference>
<feature type="non-terminal residue" evidence="1">
    <location>
        <position position="1"/>
    </location>
</feature>
<evidence type="ECO:0000313" key="2">
    <source>
        <dbReference type="Proteomes" id="UP001175227"/>
    </source>
</evidence>
<keyword evidence="2" id="KW-1185">Reference proteome</keyword>
<dbReference type="Proteomes" id="UP001175227">
    <property type="component" value="Unassembled WGS sequence"/>
</dbReference>
<accession>A0AA39NMV2</accession>
<dbReference type="InterPro" id="IPR012337">
    <property type="entry name" value="RNaseH-like_sf"/>
</dbReference>
<sequence length="269" mass="31245">NEGYFRIANSIITQVMIMRFRTQSTATRLVWVKGHSGNLENEGADKLAGIVSVREETDLVDLTIPPELQTHGAKLEAMTQAKAYKIIRKIHHEENVYQNKLDRWNTNHNLSLALAAAGERCRTDITTEELWRSMLVHNGYIVGQHWKHISGYEERMQYKEYGIKESMDHILTTSDALGQEIIWMLACNIWRKKIKSELIITKGTIISCGMQPAMTHRSATKRTTEQFRRIPISESAHLIWRLRNECMINERQPYSENEISQRWLSTLNH</sequence>
<reference evidence="1" key="1">
    <citation type="submission" date="2023-06" db="EMBL/GenBank/DDBJ databases">
        <authorList>
            <consortium name="Lawrence Berkeley National Laboratory"/>
            <person name="Ahrendt S."/>
            <person name="Sahu N."/>
            <person name="Indic B."/>
            <person name="Wong-Bajracharya J."/>
            <person name="Merenyi Z."/>
            <person name="Ke H.-M."/>
            <person name="Monk M."/>
            <person name="Kocsube S."/>
            <person name="Drula E."/>
            <person name="Lipzen A."/>
            <person name="Balint B."/>
            <person name="Henrissat B."/>
            <person name="Andreopoulos B."/>
            <person name="Martin F.M."/>
            <person name="Harder C.B."/>
            <person name="Rigling D."/>
            <person name="Ford K.L."/>
            <person name="Foster G.D."/>
            <person name="Pangilinan J."/>
            <person name="Papanicolaou A."/>
            <person name="Barry K."/>
            <person name="LaButti K."/>
            <person name="Viragh M."/>
            <person name="Koriabine M."/>
            <person name="Yan M."/>
            <person name="Riley R."/>
            <person name="Champramary S."/>
            <person name="Plett K.L."/>
            <person name="Tsai I.J."/>
            <person name="Slot J."/>
            <person name="Sipos G."/>
            <person name="Plett J."/>
            <person name="Nagy L.G."/>
            <person name="Grigoriev I.V."/>
        </authorList>
    </citation>
    <scope>NUCLEOTIDE SEQUENCE</scope>
    <source>
        <strain evidence="1">ICMP 16352</strain>
    </source>
</reference>
<evidence type="ECO:0000313" key="1">
    <source>
        <dbReference type="EMBL" id="KAK0468577.1"/>
    </source>
</evidence>
<name>A0AA39NMV2_9AGAR</name>
<comment type="caution">
    <text evidence="1">The sequence shown here is derived from an EMBL/GenBank/DDBJ whole genome shotgun (WGS) entry which is preliminary data.</text>
</comment>
<dbReference type="SUPFAM" id="SSF53098">
    <property type="entry name" value="Ribonuclease H-like"/>
    <property type="match status" value="1"/>
</dbReference>
<dbReference type="GO" id="GO:0003676">
    <property type="term" value="F:nucleic acid binding"/>
    <property type="evidence" value="ECO:0007669"/>
    <property type="project" value="InterPro"/>
</dbReference>
<evidence type="ECO:0008006" key="3">
    <source>
        <dbReference type="Google" id="ProtNLM"/>
    </source>
</evidence>
<protein>
    <recommendedName>
        <fullName evidence="3">RNase H type-1 domain-containing protein</fullName>
    </recommendedName>
</protein>
<dbReference type="AlphaFoldDB" id="A0AA39NMV2"/>
<gene>
    <name evidence="1" type="ORF">IW261DRAFT_1346029</name>
</gene>
<dbReference type="EMBL" id="JAUEPR010000070">
    <property type="protein sequence ID" value="KAK0468577.1"/>
    <property type="molecule type" value="Genomic_DNA"/>
</dbReference>
<organism evidence="1 2">
    <name type="scientific">Armillaria novae-zelandiae</name>
    <dbReference type="NCBI Taxonomy" id="153914"/>
    <lineage>
        <taxon>Eukaryota</taxon>
        <taxon>Fungi</taxon>
        <taxon>Dikarya</taxon>
        <taxon>Basidiomycota</taxon>
        <taxon>Agaricomycotina</taxon>
        <taxon>Agaricomycetes</taxon>
        <taxon>Agaricomycetidae</taxon>
        <taxon>Agaricales</taxon>
        <taxon>Marasmiineae</taxon>
        <taxon>Physalacriaceae</taxon>
        <taxon>Armillaria</taxon>
    </lineage>
</organism>
<proteinExistence type="predicted"/>
<dbReference type="Gene3D" id="3.30.420.10">
    <property type="entry name" value="Ribonuclease H-like superfamily/Ribonuclease H"/>
    <property type="match status" value="1"/>
</dbReference>